<dbReference type="WBParaSite" id="nRc.2.0.1.t45041-RA">
    <property type="protein sequence ID" value="nRc.2.0.1.t45041-RA"/>
    <property type="gene ID" value="nRc.2.0.1.g45041"/>
</dbReference>
<reference evidence="3" key="1">
    <citation type="submission" date="2022-11" db="UniProtKB">
        <authorList>
            <consortium name="WormBaseParasite"/>
        </authorList>
    </citation>
    <scope>IDENTIFICATION</scope>
</reference>
<organism evidence="2 3">
    <name type="scientific">Romanomermis culicivorax</name>
    <name type="common">Nematode worm</name>
    <dbReference type="NCBI Taxonomy" id="13658"/>
    <lineage>
        <taxon>Eukaryota</taxon>
        <taxon>Metazoa</taxon>
        <taxon>Ecdysozoa</taxon>
        <taxon>Nematoda</taxon>
        <taxon>Enoplea</taxon>
        <taxon>Dorylaimia</taxon>
        <taxon>Mermithida</taxon>
        <taxon>Mermithoidea</taxon>
        <taxon>Mermithidae</taxon>
        <taxon>Romanomermis</taxon>
    </lineage>
</organism>
<evidence type="ECO:0000256" key="1">
    <source>
        <dbReference type="SAM" id="MobiDB-lite"/>
    </source>
</evidence>
<dbReference type="AlphaFoldDB" id="A0A915L2T8"/>
<dbReference type="Proteomes" id="UP000887565">
    <property type="component" value="Unplaced"/>
</dbReference>
<protein>
    <submittedName>
        <fullName evidence="3">Uncharacterized protein</fullName>
    </submittedName>
</protein>
<sequence length="80" mass="9055">MKGKKQATADRITSKSEQKGKGSTVISYVFDPSIQTWMISNNIRSDDISQSNEKHRFRHNNNGTLEKNYENSGLFLAAHP</sequence>
<keyword evidence="2" id="KW-1185">Reference proteome</keyword>
<accession>A0A915L2T8</accession>
<proteinExistence type="predicted"/>
<evidence type="ECO:0000313" key="3">
    <source>
        <dbReference type="WBParaSite" id="nRc.2.0.1.t45041-RA"/>
    </source>
</evidence>
<evidence type="ECO:0000313" key="2">
    <source>
        <dbReference type="Proteomes" id="UP000887565"/>
    </source>
</evidence>
<name>A0A915L2T8_ROMCU</name>
<feature type="region of interest" description="Disordered" evidence="1">
    <location>
        <begin position="1"/>
        <end position="22"/>
    </location>
</feature>